<evidence type="ECO:0000313" key="6">
    <source>
        <dbReference type="Proteomes" id="UP000013526"/>
    </source>
</evidence>
<dbReference type="EMBL" id="AQGQ01000109">
    <property type="protein sequence ID" value="EOD54402.1"/>
    <property type="molecule type" value="Genomic_DNA"/>
</dbReference>
<dbReference type="SUPFAM" id="SSF46689">
    <property type="entry name" value="Homeodomain-like"/>
    <property type="match status" value="1"/>
</dbReference>
<sequence length="270" mass="30272">MSTPLLQLNHYFGIRQQPLHRVLIYAPTIIWVQQGHKQLWWRERRLSFDKGSWLMVPAGHRLTFVNQPEQGKFSSHVLTLLAPPPAQWLTDSPPDPASPIKDPRLTVTPELAFCFDLVCSMAQRNLSEATQTELLRGFYAELQAANGLALLFPASTMSLGERLARYLSVEPGANHTLAGIAPHFSMSRASLVRKLAAEGCSFRTLLTQVRMSHALSLFQRALTPLDVALACGYDSPSRFAARFKQEFGLTPQQYLHTCPSTDRQSQVTRC</sequence>
<dbReference type="InterPro" id="IPR020449">
    <property type="entry name" value="Tscrpt_reg_AraC-type_HTH"/>
</dbReference>
<dbReference type="AlphaFoldDB" id="R1F3I0"/>
<dbReference type="PATRIC" id="fig|1268236.3.peg.2846"/>
<organism evidence="5 6">
    <name type="scientific">Aeromonas molluscorum 848</name>
    <dbReference type="NCBI Taxonomy" id="1268236"/>
    <lineage>
        <taxon>Bacteria</taxon>
        <taxon>Pseudomonadati</taxon>
        <taxon>Pseudomonadota</taxon>
        <taxon>Gammaproteobacteria</taxon>
        <taxon>Aeromonadales</taxon>
        <taxon>Aeromonadaceae</taxon>
        <taxon>Aeromonas</taxon>
    </lineage>
</organism>
<dbReference type="PROSITE" id="PS00041">
    <property type="entry name" value="HTH_ARAC_FAMILY_1"/>
    <property type="match status" value="1"/>
</dbReference>
<dbReference type="InterPro" id="IPR018062">
    <property type="entry name" value="HTH_AraC-typ_CS"/>
</dbReference>
<keyword evidence="6" id="KW-1185">Reference proteome</keyword>
<dbReference type="RefSeq" id="WP_005904892.1">
    <property type="nucleotide sequence ID" value="NZ_AQGQ01000109.1"/>
</dbReference>
<proteinExistence type="predicted"/>
<evidence type="ECO:0000256" key="3">
    <source>
        <dbReference type="ARBA" id="ARBA00023163"/>
    </source>
</evidence>
<dbReference type="OrthoDB" id="9783876at2"/>
<keyword evidence="3" id="KW-0804">Transcription</keyword>
<dbReference type="SMART" id="SM00342">
    <property type="entry name" value="HTH_ARAC"/>
    <property type="match status" value="1"/>
</dbReference>
<dbReference type="Proteomes" id="UP000013526">
    <property type="component" value="Unassembled WGS sequence"/>
</dbReference>
<name>R1F3I0_9GAMM</name>
<protein>
    <submittedName>
        <fullName evidence="5">AraC/XylS family transcriptional regulator</fullName>
    </submittedName>
</protein>
<dbReference type="Pfam" id="PF12833">
    <property type="entry name" value="HTH_18"/>
    <property type="match status" value="1"/>
</dbReference>
<dbReference type="PANTHER" id="PTHR47894">
    <property type="entry name" value="HTH-TYPE TRANSCRIPTIONAL REGULATOR GADX"/>
    <property type="match status" value="1"/>
</dbReference>
<dbReference type="PANTHER" id="PTHR47894:SF4">
    <property type="entry name" value="HTH-TYPE TRANSCRIPTIONAL REGULATOR GADX"/>
    <property type="match status" value="1"/>
</dbReference>
<dbReference type="Gene3D" id="1.10.10.60">
    <property type="entry name" value="Homeodomain-like"/>
    <property type="match status" value="1"/>
</dbReference>
<dbReference type="InterPro" id="IPR009057">
    <property type="entry name" value="Homeodomain-like_sf"/>
</dbReference>
<evidence type="ECO:0000313" key="5">
    <source>
        <dbReference type="EMBL" id="EOD54402.1"/>
    </source>
</evidence>
<dbReference type="InterPro" id="IPR037923">
    <property type="entry name" value="HTH-like"/>
</dbReference>
<keyword evidence="2" id="KW-0238">DNA-binding</keyword>
<dbReference type="SUPFAM" id="SSF51215">
    <property type="entry name" value="Regulatory protein AraC"/>
    <property type="match status" value="1"/>
</dbReference>
<feature type="domain" description="HTH araC/xylS-type" evidence="4">
    <location>
        <begin position="161"/>
        <end position="257"/>
    </location>
</feature>
<dbReference type="GO" id="GO:0005829">
    <property type="term" value="C:cytosol"/>
    <property type="evidence" value="ECO:0007669"/>
    <property type="project" value="TreeGrafter"/>
</dbReference>
<reference evidence="5 6" key="1">
    <citation type="journal article" date="2013" name="Genome Announc.">
        <title>Draft Genome Sequence of Aeromonas molluscorum Strain 848TT, Isolated from Bivalve Molluscs.</title>
        <authorList>
            <person name="Spataro N."/>
            <person name="Farfan M."/>
            <person name="Albarral V."/>
            <person name="Sanglas A."/>
            <person name="Loren J.G."/>
            <person name="Fuste M.C."/>
            <person name="Bosch E."/>
        </authorList>
    </citation>
    <scope>NUCLEOTIDE SEQUENCE [LARGE SCALE GENOMIC DNA]</scope>
    <source>
        <strain evidence="5 6">848</strain>
    </source>
</reference>
<accession>R1F3I0</accession>
<comment type="caution">
    <text evidence="5">The sequence shown here is derived from an EMBL/GenBank/DDBJ whole genome shotgun (WGS) entry which is preliminary data.</text>
</comment>
<evidence type="ECO:0000256" key="1">
    <source>
        <dbReference type="ARBA" id="ARBA00023015"/>
    </source>
</evidence>
<gene>
    <name evidence="5" type="ORF">G113_14486</name>
</gene>
<dbReference type="PROSITE" id="PS01124">
    <property type="entry name" value="HTH_ARAC_FAMILY_2"/>
    <property type="match status" value="1"/>
</dbReference>
<dbReference type="GO" id="GO:0003700">
    <property type="term" value="F:DNA-binding transcription factor activity"/>
    <property type="evidence" value="ECO:0007669"/>
    <property type="project" value="InterPro"/>
</dbReference>
<dbReference type="InterPro" id="IPR018060">
    <property type="entry name" value="HTH_AraC"/>
</dbReference>
<evidence type="ECO:0000256" key="2">
    <source>
        <dbReference type="ARBA" id="ARBA00023125"/>
    </source>
</evidence>
<evidence type="ECO:0000259" key="4">
    <source>
        <dbReference type="PROSITE" id="PS01124"/>
    </source>
</evidence>
<keyword evidence="1" id="KW-0805">Transcription regulation</keyword>
<dbReference type="PRINTS" id="PR00032">
    <property type="entry name" value="HTHARAC"/>
</dbReference>
<dbReference type="GO" id="GO:0000976">
    <property type="term" value="F:transcription cis-regulatory region binding"/>
    <property type="evidence" value="ECO:0007669"/>
    <property type="project" value="TreeGrafter"/>
</dbReference>